<organism evidence="2 3">
    <name type="scientific">Sphingobacterium oryzagri</name>
    <dbReference type="NCBI Taxonomy" id="3025669"/>
    <lineage>
        <taxon>Bacteria</taxon>
        <taxon>Pseudomonadati</taxon>
        <taxon>Bacteroidota</taxon>
        <taxon>Sphingobacteriia</taxon>
        <taxon>Sphingobacteriales</taxon>
        <taxon>Sphingobacteriaceae</taxon>
        <taxon>Sphingobacterium</taxon>
    </lineage>
</organism>
<proteinExistence type="predicted"/>
<dbReference type="EMBL" id="CP117880">
    <property type="protein sequence ID" value="WDF70060.1"/>
    <property type="molecule type" value="Genomic_DNA"/>
</dbReference>
<feature type="signal peptide" evidence="1">
    <location>
        <begin position="1"/>
        <end position="18"/>
    </location>
</feature>
<keyword evidence="1" id="KW-0732">Signal</keyword>
<protein>
    <recommendedName>
        <fullName evidence="4">Antitoxin component YwqK of the YwqJK toxin-antitoxin module</fullName>
    </recommendedName>
</protein>
<dbReference type="Proteomes" id="UP001221558">
    <property type="component" value="Chromosome"/>
</dbReference>
<keyword evidence="3" id="KW-1185">Reference proteome</keyword>
<evidence type="ECO:0000313" key="2">
    <source>
        <dbReference type="EMBL" id="WDF70060.1"/>
    </source>
</evidence>
<dbReference type="RefSeq" id="WP_274268767.1">
    <property type="nucleotide sequence ID" value="NZ_CP117880.1"/>
</dbReference>
<evidence type="ECO:0008006" key="4">
    <source>
        <dbReference type="Google" id="ProtNLM"/>
    </source>
</evidence>
<reference evidence="2 3" key="1">
    <citation type="submission" date="2023-02" db="EMBL/GenBank/DDBJ databases">
        <title>Genome sequence of Sphingobacterium sp. KACC 22765.</title>
        <authorList>
            <person name="Kim S."/>
            <person name="Heo J."/>
            <person name="Kwon S.-W."/>
        </authorList>
    </citation>
    <scope>NUCLEOTIDE SEQUENCE [LARGE SCALE GENOMIC DNA]</scope>
    <source>
        <strain evidence="2 3">KACC 22765</strain>
    </source>
</reference>
<accession>A0ABY7WP07</accession>
<gene>
    <name evidence="2" type="ORF">PQ465_06690</name>
</gene>
<evidence type="ECO:0000313" key="3">
    <source>
        <dbReference type="Proteomes" id="UP001221558"/>
    </source>
</evidence>
<name>A0ABY7WP07_9SPHI</name>
<feature type="chain" id="PRO_5045465989" description="Antitoxin component YwqK of the YwqJK toxin-antitoxin module" evidence="1">
    <location>
        <begin position="19"/>
        <end position="808"/>
    </location>
</feature>
<dbReference type="SUPFAM" id="SSF82185">
    <property type="entry name" value="Histone H3 K4-specific methyltransferase SET7/9 N-terminal domain"/>
    <property type="match status" value="1"/>
</dbReference>
<evidence type="ECO:0000256" key="1">
    <source>
        <dbReference type="SAM" id="SignalP"/>
    </source>
</evidence>
<sequence length="808" mass="92553">MNKLFCLALLQLPMVLFAQDTLYFDAAWTESTRDQHAYYRLLPMKKMGELVFIQDFYKNGNLQMQGYARISDETVYVGDAYWYDEQGYDMSTKQSTNRSEVRELTYYHADGSVWKKMEYGSDGRISKIRTYLQGEELSLGHVDRGHQYSGVFSPAKPARYYEQPEDEAVLVEEVEDVPIDDVERVDTAAQEMLRYCEVVFWTSGKKAMEKQFDRYGGLLRTMYWDQAGQLLADLQGDEAGKRFTYFTKNGLASGFRIKEELTDVDGNKRVQATFNTEQLLTDKTTFIDGEIAEVRRYEDGKEMAIQRYRDGQPYDGQFTVNLGEMETTFTMLQGERVGQALTRNLQTGILFADGIYKQGKPFEGSFYNTGDVYALLRYKNGQQDGIQTIFADYDGKLPAETVEMKAGLQDGLRRIYVDENFILESVYKAGKVVSGTIVEGKSQLVYQDGLLIKKLTSNGFQADEIAMVEKYSKNVIDSVAYTDFTLTENPQELYQGVYKDGKPYNGYFKIDTLVDNIALISLFEEGNLRYQYSFELLDQMDSYRHYTYDKKTSYVNGKVIDGPTYALIGRERLITSYYAAGKLQAFDVNVFAMHYFNRLTLKLEQQALHISELAAPLQLRAFPEGNAIVAELRADGELLQKSHPIAVLQDGAAYSITQYYVANNAIHTFTRAIDTLADMQDALSQEYNDSFVRRLFYLFPVLQSADLETVFQQLYLNFKQASFDRIFETSLDESYPVNAGNYLGYLRYDENGRPLDGLRLTMQADSRVLVQAFADGKMKETKVFTNLNDLLKDDRAALQALEHRMLND</sequence>